<dbReference type="PANTHER" id="PTHR30330:SF3">
    <property type="entry name" value="TRANSCRIPTIONAL REGULATOR, LRP FAMILY"/>
    <property type="match status" value="1"/>
</dbReference>
<dbReference type="Gene3D" id="1.20.1740.10">
    <property type="entry name" value="Amino acid/polyamine transporter I"/>
    <property type="match status" value="1"/>
</dbReference>
<dbReference type="Proteomes" id="UP000282977">
    <property type="component" value="Unassembled WGS sequence"/>
</dbReference>
<proteinExistence type="inferred from homology"/>
<dbReference type="PANTHER" id="PTHR30330">
    <property type="entry name" value="AGSS FAMILY TRANSPORTER, SODIUM-ALANINE"/>
    <property type="match status" value="1"/>
</dbReference>
<keyword evidence="5 8" id="KW-0812">Transmembrane</keyword>
<organism evidence="9 10">
    <name type="scientific">Sphingobium algorifonticola</name>
    <dbReference type="NCBI Taxonomy" id="2008318"/>
    <lineage>
        <taxon>Bacteria</taxon>
        <taxon>Pseudomonadati</taxon>
        <taxon>Pseudomonadota</taxon>
        <taxon>Alphaproteobacteria</taxon>
        <taxon>Sphingomonadales</taxon>
        <taxon>Sphingomonadaceae</taxon>
        <taxon>Sphingobium</taxon>
    </lineage>
</organism>
<evidence type="ECO:0000256" key="8">
    <source>
        <dbReference type="RuleBase" id="RU363064"/>
    </source>
</evidence>
<dbReference type="OrthoDB" id="9806926at2"/>
<keyword evidence="8" id="KW-0769">Symport</keyword>
<dbReference type="InterPro" id="IPR001463">
    <property type="entry name" value="Na/Ala_symport"/>
</dbReference>
<evidence type="ECO:0000256" key="6">
    <source>
        <dbReference type="ARBA" id="ARBA00022989"/>
    </source>
</evidence>
<protein>
    <submittedName>
        <fullName evidence="9">Amino acid carrier protein</fullName>
    </submittedName>
</protein>
<comment type="similarity">
    <text evidence="2 8">Belongs to the alanine or glycine:cation symporter (AGCS) (TC 2.A.25) family.</text>
</comment>
<dbReference type="GO" id="GO:0005886">
    <property type="term" value="C:plasma membrane"/>
    <property type="evidence" value="ECO:0007669"/>
    <property type="project" value="UniProtKB-SubCell"/>
</dbReference>
<keyword evidence="7 8" id="KW-0472">Membrane</keyword>
<feature type="transmembrane region" description="Helical" evidence="8">
    <location>
        <begin position="198"/>
        <end position="219"/>
    </location>
</feature>
<evidence type="ECO:0000256" key="1">
    <source>
        <dbReference type="ARBA" id="ARBA00004651"/>
    </source>
</evidence>
<dbReference type="AlphaFoldDB" id="A0A437J4W7"/>
<evidence type="ECO:0000256" key="4">
    <source>
        <dbReference type="ARBA" id="ARBA00022475"/>
    </source>
</evidence>
<accession>A0A437J4W7</accession>
<comment type="caution">
    <text evidence="9">The sequence shown here is derived from an EMBL/GenBank/DDBJ whole genome shotgun (WGS) entry which is preliminary data.</text>
</comment>
<feature type="transmembrane region" description="Helical" evidence="8">
    <location>
        <begin position="231"/>
        <end position="253"/>
    </location>
</feature>
<feature type="transmembrane region" description="Helical" evidence="8">
    <location>
        <begin position="425"/>
        <end position="443"/>
    </location>
</feature>
<keyword evidence="10" id="KW-1185">Reference proteome</keyword>
<comment type="subcellular location">
    <subcellularLocation>
        <location evidence="8">Cell inner membrane</location>
        <topology evidence="8">Multi-pass membrane protein</topology>
    </subcellularLocation>
    <subcellularLocation>
        <location evidence="1">Cell membrane</location>
        <topology evidence="1">Multi-pass membrane protein</topology>
    </subcellularLocation>
</comment>
<feature type="transmembrane region" description="Helical" evidence="8">
    <location>
        <begin position="316"/>
        <end position="336"/>
    </location>
</feature>
<evidence type="ECO:0000256" key="2">
    <source>
        <dbReference type="ARBA" id="ARBA00009261"/>
    </source>
</evidence>
<gene>
    <name evidence="9" type="ORF">ENE74_13935</name>
</gene>
<sequence>MESFNRAVDALSAAVFFKVPMLGVSIELIVLYLAVPMVFFTVWLGFPNLRAVGHAISVLRNQPREGEAKGDVSQFAALTTALAGTIGLGNIAGVAVALTMGGPGAIFWMFVIGWFAMTVKMAEVTLGLKYRVLDERGHAHGGPMYVLKAVLTRRGWPRMGFAIGALYAFFALFGAIPMVQVNQSYAAVSAVTGFDNGWAYGIALALAVSLVTLGGAAWLGRVASRLTPLKVAVYLLGVLAILAFNASAIPGALAQIWDGAWNGTAAAGGAVGAFVAGMRRAVFASEAGVGSAVMAHSLARTDEPVSEGMVALLEPLLGTMIVCALGGLALVVAGTWNGGLEGIAITTAAFAGVAGWFPYVLAIAVVLFAYSTLVAWGFYGLQAWGYLFGHKPATQMTYKILYIVALPPAAVIDLGRVISIVDCSFFLMAIPNVIALYLCAGELRQDVRDYWRRVRTS</sequence>
<dbReference type="NCBIfam" id="TIGR00835">
    <property type="entry name" value="agcS"/>
    <property type="match status" value="1"/>
</dbReference>
<reference evidence="9 10" key="1">
    <citation type="submission" date="2019-01" db="EMBL/GenBank/DDBJ databases">
        <authorList>
            <person name="Chen W.-M."/>
        </authorList>
    </citation>
    <scope>NUCLEOTIDE SEQUENCE [LARGE SCALE GENOMIC DNA]</scope>
    <source>
        <strain evidence="9 10">TLA-22</strain>
    </source>
</reference>
<feature type="transmembrane region" description="Helical" evidence="8">
    <location>
        <begin position="259"/>
        <end position="278"/>
    </location>
</feature>
<evidence type="ECO:0000256" key="3">
    <source>
        <dbReference type="ARBA" id="ARBA00022448"/>
    </source>
</evidence>
<dbReference type="RefSeq" id="WP_127691538.1">
    <property type="nucleotide sequence ID" value="NZ_RZUL01000005.1"/>
</dbReference>
<dbReference type="Pfam" id="PF01235">
    <property type="entry name" value="Na_Ala_symp"/>
    <property type="match status" value="1"/>
</dbReference>
<keyword evidence="4" id="KW-1003">Cell membrane</keyword>
<evidence type="ECO:0000256" key="5">
    <source>
        <dbReference type="ARBA" id="ARBA00022692"/>
    </source>
</evidence>
<evidence type="ECO:0000256" key="7">
    <source>
        <dbReference type="ARBA" id="ARBA00023136"/>
    </source>
</evidence>
<evidence type="ECO:0000313" key="10">
    <source>
        <dbReference type="Proteomes" id="UP000282977"/>
    </source>
</evidence>
<dbReference type="PRINTS" id="PR00175">
    <property type="entry name" value="NAALASMPORT"/>
</dbReference>
<feature type="transmembrane region" description="Helical" evidence="8">
    <location>
        <begin position="159"/>
        <end position="178"/>
    </location>
</feature>
<name>A0A437J4W7_9SPHN</name>
<feature type="transmembrane region" description="Helical" evidence="8">
    <location>
        <begin position="356"/>
        <end position="379"/>
    </location>
</feature>
<feature type="transmembrane region" description="Helical" evidence="8">
    <location>
        <begin position="20"/>
        <end position="46"/>
    </location>
</feature>
<keyword evidence="6 8" id="KW-1133">Transmembrane helix</keyword>
<evidence type="ECO:0000313" key="9">
    <source>
        <dbReference type="EMBL" id="RVT39840.1"/>
    </source>
</evidence>
<keyword evidence="8" id="KW-0997">Cell inner membrane</keyword>
<dbReference type="GO" id="GO:0005283">
    <property type="term" value="F:amino acid:sodium symporter activity"/>
    <property type="evidence" value="ECO:0007669"/>
    <property type="project" value="InterPro"/>
</dbReference>
<keyword evidence="3 8" id="KW-0813">Transport</keyword>
<dbReference type="EMBL" id="RZUL01000005">
    <property type="protein sequence ID" value="RVT39840.1"/>
    <property type="molecule type" value="Genomic_DNA"/>
</dbReference>